<dbReference type="InterPro" id="IPR036388">
    <property type="entry name" value="WH-like_DNA-bd_sf"/>
</dbReference>
<organism evidence="7 8">
    <name type="scientific">Photobacterium kishitanii</name>
    <dbReference type="NCBI Taxonomy" id="318456"/>
    <lineage>
        <taxon>Bacteria</taxon>
        <taxon>Pseudomonadati</taxon>
        <taxon>Pseudomonadota</taxon>
        <taxon>Gammaproteobacteria</taxon>
        <taxon>Vibrionales</taxon>
        <taxon>Vibrionaceae</taxon>
        <taxon>Photobacterium</taxon>
    </lineage>
</organism>
<protein>
    <submittedName>
        <fullName evidence="7">RNA polymerase sigma factor</fullName>
    </submittedName>
</protein>
<dbReference type="InterPro" id="IPR007627">
    <property type="entry name" value="RNA_pol_sigma70_r2"/>
</dbReference>
<dbReference type="GO" id="GO:0016987">
    <property type="term" value="F:sigma factor activity"/>
    <property type="evidence" value="ECO:0007669"/>
    <property type="project" value="UniProtKB-KW"/>
</dbReference>
<evidence type="ECO:0000259" key="5">
    <source>
        <dbReference type="Pfam" id="PF04542"/>
    </source>
</evidence>
<evidence type="ECO:0000256" key="1">
    <source>
        <dbReference type="ARBA" id="ARBA00010641"/>
    </source>
</evidence>
<dbReference type="Pfam" id="PF04542">
    <property type="entry name" value="Sigma70_r2"/>
    <property type="match status" value="1"/>
</dbReference>
<keyword evidence="3" id="KW-0731">Sigma factor</keyword>
<comment type="caution">
    <text evidence="7">The sequence shown here is derived from an EMBL/GenBank/DDBJ whole genome shotgun (WGS) entry which is preliminary data.</text>
</comment>
<dbReference type="SUPFAM" id="SSF88946">
    <property type="entry name" value="Sigma2 domain of RNA polymerase sigma factors"/>
    <property type="match status" value="1"/>
</dbReference>
<dbReference type="GO" id="GO:0003677">
    <property type="term" value="F:DNA binding"/>
    <property type="evidence" value="ECO:0007669"/>
    <property type="project" value="InterPro"/>
</dbReference>
<evidence type="ECO:0000313" key="8">
    <source>
        <dbReference type="Proteomes" id="UP000240728"/>
    </source>
</evidence>
<evidence type="ECO:0000256" key="4">
    <source>
        <dbReference type="ARBA" id="ARBA00023163"/>
    </source>
</evidence>
<dbReference type="PANTHER" id="PTHR43133:SF51">
    <property type="entry name" value="RNA POLYMERASE SIGMA FACTOR"/>
    <property type="match status" value="1"/>
</dbReference>
<dbReference type="InterPro" id="IPR013324">
    <property type="entry name" value="RNA_pol_sigma_r3/r4-like"/>
</dbReference>
<dbReference type="Pfam" id="PF08281">
    <property type="entry name" value="Sigma70_r4_2"/>
    <property type="match status" value="1"/>
</dbReference>
<dbReference type="EMBL" id="PYOZ01000002">
    <property type="protein sequence ID" value="PSX46022.1"/>
    <property type="molecule type" value="Genomic_DNA"/>
</dbReference>
<evidence type="ECO:0000313" key="7">
    <source>
        <dbReference type="EMBL" id="PSX46022.1"/>
    </source>
</evidence>
<dbReference type="InterPro" id="IPR039425">
    <property type="entry name" value="RNA_pol_sigma-70-like"/>
</dbReference>
<dbReference type="InterPro" id="IPR013249">
    <property type="entry name" value="RNA_pol_sigma70_r4_t2"/>
</dbReference>
<gene>
    <name evidence="7" type="ORF">C0W53_03565</name>
</gene>
<dbReference type="CDD" id="cd06171">
    <property type="entry name" value="Sigma70_r4"/>
    <property type="match status" value="1"/>
</dbReference>
<keyword evidence="4" id="KW-0804">Transcription</keyword>
<dbReference type="GO" id="GO:0006352">
    <property type="term" value="P:DNA-templated transcription initiation"/>
    <property type="evidence" value="ECO:0007669"/>
    <property type="project" value="InterPro"/>
</dbReference>
<reference evidence="7 8" key="1">
    <citation type="submission" date="2018-01" db="EMBL/GenBank/DDBJ databases">
        <title>Whole genome sequencing of Histamine producing bacteria.</title>
        <authorList>
            <person name="Butler K."/>
        </authorList>
    </citation>
    <scope>NUCLEOTIDE SEQUENCE [LARGE SCALE GENOMIC DNA]</scope>
    <source>
        <strain evidence="7 8">A1-4</strain>
    </source>
</reference>
<dbReference type="PANTHER" id="PTHR43133">
    <property type="entry name" value="RNA POLYMERASE ECF-TYPE SIGMA FACTO"/>
    <property type="match status" value="1"/>
</dbReference>
<evidence type="ECO:0000256" key="2">
    <source>
        <dbReference type="ARBA" id="ARBA00023015"/>
    </source>
</evidence>
<accession>A0AAX0YWM6</accession>
<dbReference type="InterPro" id="IPR014284">
    <property type="entry name" value="RNA_pol_sigma-70_dom"/>
</dbReference>
<dbReference type="SUPFAM" id="SSF88659">
    <property type="entry name" value="Sigma3 and sigma4 domains of RNA polymerase sigma factors"/>
    <property type="match status" value="1"/>
</dbReference>
<sequence length="180" mass="21340">MSLYDEDKIKECNLIAGFQCDCRSKNEVFHRLMQPYLTLLYKRCVYKIKDRTAAEDLVQDILIKVYKALPTYRHDALFKTWLYKITDNVCYTFLSRKYNHNIITLTVMDNLAVVNDHNVNLEIDFNKIIPRLSINEQEIINLRFYKDFSLNEISNILQITISACKMRLYRALQSLSILII</sequence>
<dbReference type="AlphaFoldDB" id="A0AAX0YWM6"/>
<dbReference type="NCBIfam" id="TIGR02937">
    <property type="entry name" value="sigma70-ECF"/>
    <property type="match status" value="1"/>
</dbReference>
<feature type="domain" description="RNA polymerase sigma-70 region 2" evidence="5">
    <location>
        <begin position="32"/>
        <end position="97"/>
    </location>
</feature>
<evidence type="ECO:0000259" key="6">
    <source>
        <dbReference type="Pfam" id="PF08281"/>
    </source>
</evidence>
<dbReference type="Gene3D" id="1.10.1740.10">
    <property type="match status" value="1"/>
</dbReference>
<feature type="domain" description="RNA polymerase sigma factor 70 region 4 type 2" evidence="6">
    <location>
        <begin position="127"/>
        <end position="175"/>
    </location>
</feature>
<keyword evidence="8" id="KW-1185">Reference proteome</keyword>
<dbReference type="RefSeq" id="WP_045041169.1">
    <property type="nucleotide sequence ID" value="NZ_JZTB01000001.1"/>
</dbReference>
<proteinExistence type="inferred from homology"/>
<dbReference type="InterPro" id="IPR013325">
    <property type="entry name" value="RNA_pol_sigma_r2"/>
</dbReference>
<name>A0AAX0YWM6_9GAMM</name>
<keyword evidence="2" id="KW-0805">Transcription regulation</keyword>
<comment type="similarity">
    <text evidence="1">Belongs to the sigma-70 factor family. ECF subfamily.</text>
</comment>
<dbReference type="Gene3D" id="1.10.10.10">
    <property type="entry name" value="Winged helix-like DNA-binding domain superfamily/Winged helix DNA-binding domain"/>
    <property type="match status" value="1"/>
</dbReference>
<evidence type="ECO:0000256" key="3">
    <source>
        <dbReference type="ARBA" id="ARBA00023082"/>
    </source>
</evidence>
<dbReference type="Proteomes" id="UP000240728">
    <property type="component" value="Unassembled WGS sequence"/>
</dbReference>